<dbReference type="STRING" id="1802207.A3D44_04415"/>
<gene>
    <name evidence="2" type="ORF">A3D44_04415</name>
</gene>
<dbReference type="Proteomes" id="UP000178820">
    <property type="component" value="Unassembled WGS sequence"/>
</dbReference>
<dbReference type="AlphaFoldDB" id="A0A1G2I6T6"/>
<reference evidence="2 3" key="1">
    <citation type="journal article" date="2016" name="Nat. Commun.">
        <title>Thousands of microbial genomes shed light on interconnected biogeochemical processes in an aquifer system.</title>
        <authorList>
            <person name="Anantharaman K."/>
            <person name="Brown C.T."/>
            <person name="Hug L.A."/>
            <person name="Sharon I."/>
            <person name="Castelle C.J."/>
            <person name="Probst A.J."/>
            <person name="Thomas B.C."/>
            <person name="Singh A."/>
            <person name="Wilkins M.J."/>
            <person name="Karaoz U."/>
            <person name="Brodie E.L."/>
            <person name="Williams K.H."/>
            <person name="Hubbard S.S."/>
            <person name="Banfield J.F."/>
        </authorList>
    </citation>
    <scope>NUCLEOTIDE SEQUENCE [LARGE SCALE GENOMIC DNA]</scope>
</reference>
<accession>A0A1G2I6T6</accession>
<proteinExistence type="predicted"/>
<organism evidence="2 3">
    <name type="scientific">Candidatus Staskawiczbacteria bacterium RIFCSPHIGHO2_02_FULL_42_22</name>
    <dbReference type="NCBI Taxonomy" id="1802207"/>
    <lineage>
        <taxon>Bacteria</taxon>
        <taxon>Candidatus Staskawicziibacteriota</taxon>
    </lineage>
</organism>
<evidence type="ECO:0000256" key="1">
    <source>
        <dbReference type="SAM" id="MobiDB-lite"/>
    </source>
</evidence>
<dbReference type="EMBL" id="MHOT01000004">
    <property type="protein sequence ID" value="OGZ69758.1"/>
    <property type="molecule type" value="Genomic_DNA"/>
</dbReference>
<evidence type="ECO:0000313" key="3">
    <source>
        <dbReference type="Proteomes" id="UP000178820"/>
    </source>
</evidence>
<protein>
    <submittedName>
        <fullName evidence="2">Uncharacterized protein</fullName>
    </submittedName>
</protein>
<name>A0A1G2I6T6_9BACT</name>
<comment type="caution">
    <text evidence="2">The sequence shown here is derived from an EMBL/GenBank/DDBJ whole genome shotgun (WGS) entry which is preliminary data.</text>
</comment>
<feature type="region of interest" description="Disordered" evidence="1">
    <location>
        <begin position="1"/>
        <end position="20"/>
    </location>
</feature>
<evidence type="ECO:0000313" key="2">
    <source>
        <dbReference type="EMBL" id="OGZ69758.1"/>
    </source>
</evidence>
<sequence length="146" mass="17168">MNESHSENSSQQNEATPTEDELITALEQELSNMAERRPERREKGDPKYRILQDLINQAKEEGFRNAYNSLENYQKHVIISRLENQEFSHRVNYTDEGHIRSPIPYNFIKGLSEELYGNTEGHVDVDKKGELEKKIQEVYKQEGYHQ</sequence>